<evidence type="ECO:0000313" key="3">
    <source>
        <dbReference type="Proteomes" id="UP001557470"/>
    </source>
</evidence>
<accession>A0ABD0XH71</accession>
<organism evidence="2 3">
    <name type="scientific">Umbra pygmaea</name>
    <name type="common">Eastern mudminnow</name>
    <dbReference type="NCBI Taxonomy" id="75934"/>
    <lineage>
        <taxon>Eukaryota</taxon>
        <taxon>Metazoa</taxon>
        <taxon>Chordata</taxon>
        <taxon>Craniata</taxon>
        <taxon>Vertebrata</taxon>
        <taxon>Euteleostomi</taxon>
        <taxon>Actinopterygii</taxon>
        <taxon>Neopterygii</taxon>
        <taxon>Teleostei</taxon>
        <taxon>Protacanthopterygii</taxon>
        <taxon>Esociformes</taxon>
        <taxon>Umbridae</taxon>
        <taxon>Umbra</taxon>
    </lineage>
</organism>
<evidence type="ECO:0000313" key="2">
    <source>
        <dbReference type="EMBL" id="KAL0984808.1"/>
    </source>
</evidence>
<dbReference type="Proteomes" id="UP001557470">
    <property type="component" value="Unassembled WGS sequence"/>
</dbReference>
<dbReference type="PANTHER" id="PTHR33480:SF5">
    <property type="entry name" value="SI:DKEY-51D8.9"/>
    <property type="match status" value="1"/>
</dbReference>
<proteinExistence type="predicted"/>
<reference evidence="2 3" key="1">
    <citation type="submission" date="2024-06" db="EMBL/GenBank/DDBJ databases">
        <authorList>
            <person name="Pan Q."/>
            <person name="Wen M."/>
            <person name="Jouanno E."/>
            <person name="Zahm M."/>
            <person name="Klopp C."/>
            <person name="Cabau C."/>
            <person name="Louis A."/>
            <person name="Berthelot C."/>
            <person name="Parey E."/>
            <person name="Roest Crollius H."/>
            <person name="Montfort J."/>
            <person name="Robinson-Rechavi M."/>
            <person name="Bouchez O."/>
            <person name="Lampietro C."/>
            <person name="Lopez Roques C."/>
            <person name="Donnadieu C."/>
            <person name="Postlethwait J."/>
            <person name="Bobe J."/>
            <person name="Verreycken H."/>
            <person name="Guiguen Y."/>
        </authorList>
    </citation>
    <scope>NUCLEOTIDE SEQUENCE [LARGE SCALE GENOMIC DNA]</scope>
    <source>
        <strain evidence="2">Up_M1</strain>
        <tissue evidence="2">Testis</tissue>
    </source>
</reference>
<protein>
    <submittedName>
        <fullName evidence="2">Uncharacterized protein</fullName>
    </submittedName>
</protein>
<feature type="region of interest" description="Disordered" evidence="1">
    <location>
        <begin position="95"/>
        <end position="140"/>
    </location>
</feature>
<dbReference type="AlphaFoldDB" id="A0ABD0XH71"/>
<evidence type="ECO:0000256" key="1">
    <source>
        <dbReference type="SAM" id="MobiDB-lite"/>
    </source>
</evidence>
<gene>
    <name evidence="2" type="ORF">UPYG_G00147180</name>
</gene>
<keyword evidence="3" id="KW-1185">Reference proteome</keyword>
<dbReference type="EMBL" id="JAGEUA010000004">
    <property type="protein sequence ID" value="KAL0984808.1"/>
    <property type="molecule type" value="Genomic_DNA"/>
</dbReference>
<comment type="caution">
    <text evidence="2">The sequence shown here is derived from an EMBL/GenBank/DDBJ whole genome shotgun (WGS) entry which is preliminary data.</text>
</comment>
<name>A0ABD0XH71_UMBPY</name>
<dbReference type="PANTHER" id="PTHR33480">
    <property type="entry name" value="SET DOMAIN-CONTAINING PROTEIN-RELATED"/>
    <property type="match status" value="1"/>
</dbReference>
<sequence length="204" mass="23398">MTDTEMDQLANFLGHDIRIHREFYRLPEKTLQLAKISKVLMALEQGRLAEFHGKNLDEIGIDPDEKVVDCDEEDCSIQEGHCSSTVDELSAELALPPTEKNDMPPPPKRHRPQSDEEMPTGASAVRPSYKGKSTQKKTPWHQTEVQAVERHMKQFITSLTVPAKSDCDKCLKAEPEALKNRDWKTVKFYIYNRITAYKKKLQCK</sequence>